<evidence type="ECO:0000313" key="6">
    <source>
        <dbReference type="EMBL" id="RAV34206.1"/>
    </source>
</evidence>
<feature type="compositionally biased region" description="Polar residues" evidence="4">
    <location>
        <begin position="19"/>
        <end position="28"/>
    </location>
</feature>
<keyword evidence="2 3" id="KW-0378">Hydrolase</keyword>
<comment type="similarity">
    <text evidence="1 3">Belongs to the type-B carboxylesterase/lipase family.</text>
</comment>
<dbReference type="RefSeq" id="WP_112769304.1">
    <property type="nucleotide sequence ID" value="NZ_CP063191.1"/>
</dbReference>
<dbReference type="InterPro" id="IPR050309">
    <property type="entry name" value="Type-B_Carboxylest/Lipase"/>
</dbReference>
<evidence type="ECO:0000256" key="4">
    <source>
        <dbReference type="SAM" id="MobiDB-lite"/>
    </source>
</evidence>
<dbReference type="InterPro" id="IPR002018">
    <property type="entry name" value="CarbesteraseB"/>
</dbReference>
<feature type="region of interest" description="Disordered" evidence="4">
    <location>
        <begin position="16"/>
        <end position="48"/>
    </location>
</feature>
<protein>
    <recommendedName>
        <fullName evidence="3">Carboxylic ester hydrolase</fullName>
        <ecNumber evidence="3">3.1.1.-</ecNumber>
    </recommendedName>
</protein>
<dbReference type="InterPro" id="IPR019826">
    <property type="entry name" value="Carboxylesterase_B_AS"/>
</dbReference>
<evidence type="ECO:0000256" key="2">
    <source>
        <dbReference type="ARBA" id="ARBA00022801"/>
    </source>
</evidence>
<dbReference type="InterPro" id="IPR029058">
    <property type="entry name" value="AB_hydrolase_fold"/>
</dbReference>
<dbReference type="EC" id="3.1.1.-" evidence="3"/>
<dbReference type="SUPFAM" id="SSF53474">
    <property type="entry name" value="alpha/beta-Hydrolases"/>
    <property type="match status" value="1"/>
</dbReference>
<evidence type="ECO:0000256" key="3">
    <source>
        <dbReference type="RuleBase" id="RU361235"/>
    </source>
</evidence>
<dbReference type="OrthoDB" id="3199405at2"/>
<reference evidence="6 7" key="1">
    <citation type="journal article" date="2018" name="Syst. Appl. Microbiol.">
        <title>Corynebacterium heidelbergense sp. nov., isolated from the preen glands of Egyptian geese (Alopochen aegyptiacus).</title>
        <authorList>
            <person name="Braun M.S."/>
            <person name="Wang E."/>
            <person name="Zimmermann S."/>
            <person name="Wink M."/>
        </authorList>
    </citation>
    <scope>NUCLEOTIDE SEQUENCE [LARGE SCALE GENOMIC DNA]</scope>
    <source>
        <strain evidence="6 7">DSM 104638</strain>
    </source>
</reference>
<comment type="caution">
    <text evidence="6">The sequence shown here is derived from an EMBL/GenBank/DDBJ whole genome shotgun (WGS) entry which is preliminary data.</text>
</comment>
<dbReference type="GO" id="GO:0016787">
    <property type="term" value="F:hydrolase activity"/>
    <property type="evidence" value="ECO:0007669"/>
    <property type="project" value="UniProtKB-KW"/>
</dbReference>
<dbReference type="AlphaFoldDB" id="A0A364VCB2"/>
<dbReference type="EMBL" id="PHQP01000024">
    <property type="protein sequence ID" value="RAV34206.1"/>
    <property type="molecule type" value="Genomic_DNA"/>
</dbReference>
<feature type="domain" description="Carboxylesterase type B" evidence="5">
    <location>
        <begin position="18"/>
        <end position="208"/>
    </location>
</feature>
<dbReference type="Gene3D" id="3.40.50.1820">
    <property type="entry name" value="alpha/beta hydrolase"/>
    <property type="match status" value="1"/>
</dbReference>
<evidence type="ECO:0000256" key="1">
    <source>
        <dbReference type="ARBA" id="ARBA00005964"/>
    </source>
</evidence>
<gene>
    <name evidence="6" type="ORF">CWC39_04425</name>
</gene>
<evidence type="ECO:0000259" key="5">
    <source>
        <dbReference type="Pfam" id="PF00135"/>
    </source>
</evidence>
<sequence length="454" mass="48705">MTKKYTFRYAYAARGESPTDVTDTQRSNPPAPACPQTGNLSNPQAWPGMVKGLEQTEDCHFLTVTVPEGAAGTATEGAAGAPTEGGADTTTKHTAARPVLVWVHGGAFVSGAGDSLLFDTSIIAEEQDLVVVTVTYRLGLFGWLGTHANLGLMDVISALRWVNRHIAEFGGDPSNVTVHGESAGADIARALIVADGAEGLFQRVALASWPGGLVEDEDGARRAMYAAIDRELETLITPESSTQDLLDYEATVVNIAKKGPFKRPSPMPFGITWGTDPLPTFEEHLEALAAAAPRVDLLVSYNCRELAFAAQQLGFLRRFGANPGTPGATFTRMFIDHVVRKQEMPLSTRPVRELAAAQRRAGGRALCFEITWGQPGNPWRGAHTSELPLLYPTKAMAESSVLLRRRGASGDEVFGDLMSYGRHLRRVWGAFAREGAGADLGELPPAVLKLEPSN</sequence>
<organism evidence="6 7">
    <name type="scientific">Corynebacterium heidelbergense</name>
    <dbReference type="NCBI Taxonomy" id="2055947"/>
    <lineage>
        <taxon>Bacteria</taxon>
        <taxon>Bacillati</taxon>
        <taxon>Actinomycetota</taxon>
        <taxon>Actinomycetes</taxon>
        <taxon>Mycobacteriales</taxon>
        <taxon>Corynebacteriaceae</taxon>
        <taxon>Corynebacterium</taxon>
    </lineage>
</organism>
<name>A0A364VCB2_9CORY</name>
<proteinExistence type="inferred from homology"/>
<dbReference type="Pfam" id="PF00135">
    <property type="entry name" value="COesterase"/>
    <property type="match status" value="1"/>
</dbReference>
<dbReference type="PROSITE" id="PS00122">
    <property type="entry name" value="CARBOXYLESTERASE_B_1"/>
    <property type="match status" value="1"/>
</dbReference>
<dbReference type="PANTHER" id="PTHR11559">
    <property type="entry name" value="CARBOXYLESTERASE"/>
    <property type="match status" value="1"/>
</dbReference>
<evidence type="ECO:0000313" key="7">
    <source>
        <dbReference type="Proteomes" id="UP000251047"/>
    </source>
</evidence>
<accession>A0A364VCB2</accession>
<dbReference type="Proteomes" id="UP000251047">
    <property type="component" value="Unassembled WGS sequence"/>
</dbReference>